<dbReference type="AlphaFoldDB" id="A0A8I1KYB9"/>
<proteinExistence type="predicted"/>
<comment type="caution">
    <text evidence="2">The sequence shown here is derived from an EMBL/GenBank/DDBJ whole genome shotgun (WGS) entry which is preliminary data.</text>
</comment>
<gene>
    <name evidence="2" type="ORF">JDA50_19160</name>
</gene>
<dbReference type="GO" id="GO:0009360">
    <property type="term" value="C:DNA polymerase III complex"/>
    <property type="evidence" value="ECO:0007669"/>
    <property type="project" value="InterPro"/>
</dbReference>
<sequence>MIKFSIPLATLKAAVICSAKKDVRHYLQGVAIDHGHVVSTDGHRMFYAEVEGLDAKLQQVIIPRDAIEFLAKKATGIKDIKKLVKVTLDGLDGTLEVSGTDINERFRAFDNKYPAWQRVIPKAKGDEYKGEYPTFDWKYLVDFQKIAKTLGDKSLVPQVKVTPTVGPSSAAHIDFLSTEIKNVRAVLMPLRA</sequence>
<dbReference type="PANTHER" id="PTHR30478:SF0">
    <property type="entry name" value="BETA SLIDING CLAMP"/>
    <property type="match status" value="1"/>
</dbReference>
<evidence type="ECO:0000313" key="3">
    <source>
        <dbReference type="Proteomes" id="UP000660083"/>
    </source>
</evidence>
<dbReference type="EMBL" id="JAEFCT010000021">
    <property type="protein sequence ID" value="MBK1446519.1"/>
    <property type="molecule type" value="Genomic_DNA"/>
</dbReference>
<protein>
    <submittedName>
        <fullName evidence="2">DNA polymerase III subunit beta</fullName>
    </submittedName>
</protein>
<dbReference type="InterPro" id="IPR001001">
    <property type="entry name" value="DNA_polIII_beta"/>
</dbReference>
<organism evidence="2 3">
    <name type="scientific">Acinetobacter pittii</name>
    <name type="common">Acinetobacter genomosp. 3</name>
    <dbReference type="NCBI Taxonomy" id="48296"/>
    <lineage>
        <taxon>Bacteria</taxon>
        <taxon>Pseudomonadati</taxon>
        <taxon>Pseudomonadota</taxon>
        <taxon>Gammaproteobacteria</taxon>
        <taxon>Moraxellales</taxon>
        <taxon>Moraxellaceae</taxon>
        <taxon>Acinetobacter</taxon>
        <taxon>Acinetobacter calcoaceticus/baumannii complex</taxon>
    </lineage>
</organism>
<dbReference type="GO" id="GO:0006271">
    <property type="term" value="P:DNA strand elongation involved in DNA replication"/>
    <property type="evidence" value="ECO:0007669"/>
    <property type="project" value="TreeGrafter"/>
</dbReference>
<dbReference type="PANTHER" id="PTHR30478">
    <property type="entry name" value="DNA POLYMERASE III SUBUNIT BETA"/>
    <property type="match status" value="1"/>
</dbReference>
<name>A0A8I1KYB9_ACIPI</name>
<dbReference type="GO" id="GO:0003677">
    <property type="term" value="F:DNA binding"/>
    <property type="evidence" value="ECO:0007669"/>
    <property type="project" value="UniProtKB-KW"/>
</dbReference>
<keyword evidence="1" id="KW-0238">DNA-binding</keyword>
<dbReference type="Gene3D" id="3.10.150.10">
    <property type="entry name" value="DNA Polymerase III, subunit A, domain 2"/>
    <property type="match status" value="1"/>
</dbReference>
<accession>A0A8I1KYB9</accession>
<reference evidence="2" key="1">
    <citation type="submission" date="2020-12" db="EMBL/GenBank/DDBJ databases">
        <authorList>
            <person name="Chopjitt P."/>
        </authorList>
    </citation>
    <scope>NUCLEOTIDE SEQUENCE</scope>
    <source>
        <strain evidence="2">AP1</strain>
    </source>
</reference>
<evidence type="ECO:0000313" key="2">
    <source>
        <dbReference type="EMBL" id="MBK1446519.1"/>
    </source>
</evidence>
<dbReference type="Proteomes" id="UP000660083">
    <property type="component" value="Unassembled WGS sequence"/>
</dbReference>
<evidence type="ECO:0000256" key="1">
    <source>
        <dbReference type="ARBA" id="ARBA00023125"/>
    </source>
</evidence>
<dbReference type="RefSeq" id="WP_068560228.1">
    <property type="nucleotide sequence ID" value="NZ_AP024798.1"/>
</dbReference>